<dbReference type="EMBL" id="CP113865">
    <property type="protein sequence ID" value="WAM33804.1"/>
    <property type="molecule type" value="Genomic_DNA"/>
</dbReference>
<evidence type="ECO:0000313" key="3">
    <source>
        <dbReference type="EMBL" id="WAM33804.1"/>
    </source>
</evidence>
<keyword evidence="4" id="KW-1185">Reference proteome</keyword>
<name>A0ABY7BQT9_9FIRM</name>
<evidence type="ECO:0000313" key="4">
    <source>
        <dbReference type="Proteomes" id="UP001164909"/>
    </source>
</evidence>
<dbReference type="InterPro" id="IPR001119">
    <property type="entry name" value="SLH_dom"/>
</dbReference>
<dbReference type="PROSITE" id="PS51272">
    <property type="entry name" value="SLH"/>
    <property type="match status" value="1"/>
</dbReference>
<feature type="signal peptide" evidence="1">
    <location>
        <begin position="1"/>
        <end position="24"/>
    </location>
</feature>
<proteinExistence type="predicted"/>
<sequence>MRKLLSFIAIISLLLSFAFPVAHAGTISKTVQAVSNKVQYITAGEFVTSLLMGAKVKPNGIADYWGKAVSMGLIPAEVKKDKPLTRAQASYIVWKLINSVPELKNKNIPVKAEILTPWDLTIRGRGYLYDFLTNLNFVMYWADLLVIDNYYADGTRETKYVWDTLKGYIMRDDFEKFLYDFAKKNPDKLKVAPKTEGGYIKYDPATKSYYYCLPFENGIKNSLLSPDTKYAIDFGGTKWNLAYDLRRNKYLEEYIKNYPRRFALDYTRFAQMADDYTKIPQLYREPMLRLADLGIITPEMSPLFVAKVRFNPAKMLTRSDAVQLITRVFDKSKRDVYDEFVWQLRDYVDMNTGIVYLWDDYKKDYKPRMSIYNKSVYNKLKSGDVPVFSEPKITFRMDKLKLLALIKEIMNDPVEKYYWTKFWNNRIGNSFVVYSFAGLEFYLPYGRLHLIPWEDKGFNIVNFPVGWVTPVVPKAYLAEVKKDFKYYTSNNVKLPPDGIVKRYGDVYMWYVNRFGSMNMAYWCSVNPSNSNFYPNAKIMYAKPDPNIK</sequence>
<organism evidence="3 4">
    <name type="scientific">Caldicellulosiruptor morganii</name>
    <dbReference type="NCBI Taxonomy" id="1387555"/>
    <lineage>
        <taxon>Bacteria</taxon>
        <taxon>Bacillati</taxon>
        <taxon>Bacillota</taxon>
        <taxon>Bacillota incertae sedis</taxon>
        <taxon>Caldicellulosiruptorales</taxon>
        <taxon>Caldicellulosiruptoraceae</taxon>
        <taxon>Caldicellulosiruptor</taxon>
    </lineage>
</organism>
<evidence type="ECO:0000256" key="1">
    <source>
        <dbReference type="SAM" id="SignalP"/>
    </source>
</evidence>
<gene>
    <name evidence="3" type="ORF">OTK00_002347</name>
</gene>
<reference evidence="3" key="1">
    <citation type="submission" date="2022-12" db="EMBL/GenBank/DDBJ databases">
        <authorList>
            <person name="Bing R.G."/>
            <person name="Willard D.J."/>
            <person name="Manesh M.J.H."/>
            <person name="Laemthong T."/>
            <person name="Crosby J.R."/>
            <person name="Kelly R.M."/>
        </authorList>
    </citation>
    <scope>NUCLEOTIDE SEQUENCE</scope>
    <source>
        <strain evidence="3">DSM 8990</strain>
    </source>
</reference>
<keyword evidence="1" id="KW-0732">Signal</keyword>
<evidence type="ECO:0000259" key="2">
    <source>
        <dbReference type="PROSITE" id="PS51272"/>
    </source>
</evidence>
<protein>
    <recommendedName>
        <fullName evidence="2">SLH domain-containing protein</fullName>
    </recommendedName>
</protein>
<feature type="domain" description="SLH" evidence="2">
    <location>
        <begin position="270"/>
        <end position="339"/>
    </location>
</feature>
<accession>A0ABY7BQT9</accession>
<feature type="chain" id="PRO_5045071920" description="SLH domain-containing protein" evidence="1">
    <location>
        <begin position="25"/>
        <end position="548"/>
    </location>
</feature>
<dbReference type="RefSeq" id="WP_045168676.1">
    <property type="nucleotide sequence ID" value="NZ_CP113865.1"/>
</dbReference>
<dbReference type="Proteomes" id="UP001164909">
    <property type="component" value="Chromosome"/>
</dbReference>